<evidence type="ECO:0000259" key="1">
    <source>
        <dbReference type="Pfam" id="PF21168"/>
    </source>
</evidence>
<accession>A0A7G9TDY1</accession>
<gene>
    <name evidence="2" type="ORF">IAE60_02385</name>
</gene>
<reference evidence="2 3" key="1">
    <citation type="submission" date="2020-08" db="EMBL/GenBank/DDBJ databases">
        <title>Streptomycin Non-resistant strain, P. mexicana.</title>
        <authorList>
            <person name="Ganesh-Kumar S."/>
            <person name="Zhe T."/>
            <person name="Yu Z."/>
            <person name="Min Y."/>
        </authorList>
    </citation>
    <scope>NUCLEOTIDE SEQUENCE [LARGE SCALE GENOMIC DNA]</scope>
    <source>
        <strain evidence="2 3">GTZY2</strain>
    </source>
</reference>
<dbReference type="InterPro" id="IPR049368">
    <property type="entry name" value="FkbO_Hyg5-like_N"/>
</dbReference>
<dbReference type="SUPFAM" id="SSF55298">
    <property type="entry name" value="YjgF-like"/>
    <property type="match status" value="1"/>
</dbReference>
<dbReference type="RefSeq" id="WP_187573716.1">
    <property type="nucleotide sequence ID" value="NZ_CP060731.1"/>
</dbReference>
<organism evidence="2 3">
    <name type="scientific">Pseudoxanthomonas mexicana</name>
    <dbReference type="NCBI Taxonomy" id="128785"/>
    <lineage>
        <taxon>Bacteria</taxon>
        <taxon>Pseudomonadati</taxon>
        <taxon>Pseudomonadota</taxon>
        <taxon>Gammaproteobacteria</taxon>
        <taxon>Lysobacterales</taxon>
        <taxon>Lysobacteraceae</taxon>
        <taxon>Pseudoxanthomonas</taxon>
    </lineage>
</organism>
<dbReference type="Gene3D" id="3.30.1330.40">
    <property type="entry name" value="RutC-like"/>
    <property type="match status" value="1"/>
</dbReference>
<dbReference type="EMBL" id="CP060731">
    <property type="protein sequence ID" value="QNN78306.1"/>
    <property type="molecule type" value="Genomic_DNA"/>
</dbReference>
<evidence type="ECO:0000313" key="2">
    <source>
        <dbReference type="EMBL" id="QNN78306.1"/>
    </source>
</evidence>
<protein>
    <submittedName>
        <fullName evidence="2">Pteridine-dependent deoxygenase</fullName>
    </submittedName>
</protein>
<proteinExistence type="predicted"/>
<dbReference type="GeneID" id="81469795"/>
<feature type="domain" description="Chorismatase FkbO/Hyg5-like N-terminal" evidence="1">
    <location>
        <begin position="70"/>
        <end position="191"/>
    </location>
</feature>
<dbReference type="InterPro" id="IPR035959">
    <property type="entry name" value="RutC-like_sf"/>
</dbReference>
<dbReference type="Pfam" id="PF21168">
    <property type="entry name" value="FkbO_Hyg5-like_N"/>
    <property type="match status" value="1"/>
</dbReference>
<dbReference type="AlphaFoldDB" id="A0A7G9TDY1"/>
<sequence length="339" mass="36733">MSSAPDLPPAPQRLAVDYIHAPGPQALLGMSETLAVFGFGALAPSSAAIDDPRYLHVPLSPLREAAAPYEVWRSAGPVATGREGAIRYSHDGALMFGVLEWEEPDGGILHASAHAYAALVAFWRDSDYPHLLRIWNYFDAITLGEGDSERYRQFCVGRVQGLGDVDTRTLPAATAIGSRDGRRVLQVYWLAAREPGVPLENPRQVSAYRYPREYGPQSPTFARALLPPSPRVPLLLSGTASIVGHASQHADSLRAQLDETLTNLDSLLGAARERAPTLSPHLDGTSRLKVYVRDAADADAVAAQLEARLGTRVPWLMLHADVCRRELLVEIEGMHGVGA</sequence>
<evidence type="ECO:0000313" key="3">
    <source>
        <dbReference type="Proteomes" id="UP000515838"/>
    </source>
</evidence>
<name>A0A7G9TDY1_PSEMX</name>
<dbReference type="Proteomes" id="UP000515838">
    <property type="component" value="Chromosome"/>
</dbReference>